<dbReference type="SUPFAM" id="SSF88659">
    <property type="entry name" value="Sigma3 and sigma4 domains of RNA polymerase sigma factors"/>
    <property type="match status" value="1"/>
</dbReference>
<dbReference type="SUPFAM" id="SSF88946">
    <property type="entry name" value="Sigma2 domain of RNA polymerase sigma factors"/>
    <property type="match status" value="1"/>
</dbReference>
<dbReference type="InterPro" id="IPR013325">
    <property type="entry name" value="RNA_pol_sigma_r2"/>
</dbReference>
<protein>
    <submittedName>
        <fullName evidence="8">RNA polymerase, sigma-24 subunit, ECF subfamily</fullName>
    </submittedName>
</protein>
<dbReference type="CDD" id="cd06171">
    <property type="entry name" value="Sigma70_r4"/>
    <property type="match status" value="1"/>
</dbReference>
<dbReference type="PANTHER" id="PTHR43133">
    <property type="entry name" value="RNA POLYMERASE ECF-TYPE SIGMA FACTO"/>
    <property type="match status" value="1"/>
</dbReference>
<dbReference type="eggNOG" id="COG1595">
    <property type="taxonomic scope" value="Bacteria"/>
</dbReference>
<keyword evidence="3" id="KW-0731">Sigma factor</keyword>
<dbReference type="GO" id="GO:0003677">
    <property type="term" value="F:DNA binding"/>
    <property type="evidence" value="ECO:0007669"/>
    <property type="project" value="UniProtKB-KW"/>
</dbReference>
<dbReference type="KEGG" id="cai:Caci_5776"/>
<organism evidence="8 9">
    <name type="scientific">Catenulispora acidiphila (strain DSM 44928 / JCM 14897 / NBRC 102108 / NRRL B-24433 / ID139908)</name>
    <dbReference type="NCBI Taxonomy" id="479433"/>
    <lineage>
        <taxon>Bacteria</taxon>
        <taxon>Bacillati</taxon>
        <taxon>Actinomycetota</taxon>
        <taxon>Actinomycetes</taxon>
        <taxon>Catenulisporales</taxon>
        <taxon>Catenulisporaceae</taxon>
        <taxon>Catenulispora</taxon>
    </lineage>
</organism>
<evidence type="ECO:0000256" key="5">
    <source>
        <dbReference type="ARBA" id="ARBA00023163"/>
    </source>
</evidence>
<dbReference type="InterPro" id="IPR014325">
    <property type="entry name" value="RNA_pol_sigma-E_actinobac"/>
</dbReference>
<dbReference type="EMBL" id="CP001700">
    <property type="protein sequence ID" value="ACU74634.1"/>
    <property type="molecule type" value="Genomic_DNA"/>
</dbReference>
<accession>C7QDL0</accession>
<evidence type="ECO:0000313" key="9">
    <source>
        <dbReference type="Proteomes" id="UP000000851"/>
    </source>
</evidence>
<evidence type="ECO:0000256" key="2">
    <source>
        <dbReference type="ARBA" id="ARBA00023015"/>
    </source>
</evidence>
<dbReference type="InterPro" id="IPR014284">
    <property type="entry name" value="RNA_pol_sigma-70_dom"/>
</dbReference>
<dbReference type="STRING" id="479433.Caci_5776"/>
<dbReference type="GO" id="GO:0016987">
    <property type="term" value="F:sigma factor activity"/>
    <property type="evidence" value="ECO:0007669"/>
    <property type="project" value="UniProtKB-KW"/>
</dbReference>
<proteinExistence type="inferred from homology"/>
<dbReference type="InterPro" id="IPR007627">
    <property type="entry name" value="RNA_pol_sigma70_r2"/>
</dbReference>
<feature type="domain" description="RNA polymerase sigma factor 70 region 4 type 2" evidence="7">
    <location>
        <begin position="118"/>
        <end position="169"/>
    </location>
</feature>
<evidence type="ECO:0000256" key="1">
    <source>
        <dbReference type="ARBA" id="ARBA00010641"/>
    </source>
</evidence>
<dbReference type="GO" id="GO:0006352">
    <property type="term" value="P:DNA-templated transcription initiation"/>
    <property type="evidence" value="ECO:0007669"/>
    <property type="project" value="InterPro"/>
</dbReference>
<reference evidence="8 9" key="1">
    <citation type="journal article" date="2009" name="Stand. Genomic Sci.">
        <title>Complete genome sequence of Catenulispora acidiphila type strain (ID 139908).</title>
        <authorList>
            <person name="Copeland A."/>
            <person name="Lapidus A."/>
            <person name="Glavina Del Rio T."/>
            <person name="Nolan M."/>
            <person name="Lucas S."/>
            <person name="Chen F."/>
            <person name="Tice H."/>
            <person name="Cheng J.F."/>
            <person name="Bruce D."/>
            <person name="Goodwin L."/>
            <person name="Pitluck S."/>
            <person name="Mikhailova N."/>
            <person name="Pati A."/>
            <person name="Ivanova N."/>
            <person name="Mavromatis K."/>
            <person name="Chen A."/>
            <person name="Palaniappan K."/>
            <person name="Chain P."/>
            <person name="Land M."/>
            <person name="Hauser L."/>
            <person name="Chang Y.J."/>
            <person name="Jeffries C.D."/>
            <person name="Chertkov O."/>
            <person name="Brettin T."/>
            <person name="Detter J.C."/>
            <person name="Han C."/>
            <person name="Ali Z."/>
            <person name="Tindall B.J."/>
            <person name="Goker M."/>
            <person name="Bristow J."/>
            <person name="Eisen J.A."/>
            <person name="Markowitz V."/>
            <person name="Hugenholtz P."/>
            <person name="Kyrpides N.C."/>
            <person name="Klenk H.P."/>
        </authorList>
    </citation>
    <scope>NUCLEOTIDE SEQUENCE [LARGE SCALE GENOMIC DNA]</scope>
    <source>
        <strain evidence="9">DSM 44928 / JCM 14897 / NBRC 102108 / NRRL B-24433 / ID139908</strain>
    </source>
</reference>
<dbReference type="Gene3D" id="1.10.10.10">
    <property type="entry name" value="Winged helix-like DNA-binding domain superfamily/Winged helix DNA-binding domain"/>
    <property type="match status" value="1"/>
</dbReference>
<dbReference type="RefSeq" id="WP_015794363.1">
    <property type="nucleotide sequence ID" value="NC_013131.1"/>
</dbReference>
<keyword evidence="9" id="KW-1185">Reference proteome</keyword>
<evidence type="ECO:0000256" key="3">
    <source>
        <dbReference type="ARBA" id="ARBA00023082"/>
    </source>
</evidence>
<evidence type="ECO:0000256" key="4">
    <source>
        <dbReference type="ARBA" id="ARBA00023125"/>
    </source>
</evidence>
<dbReference type="OrthoDB" id="3678480at2"/>
<dbReference type="NCBIfam" id="TIGR02937">
    <property type="entry name" value="sigma70-ECF"/>
    <property type="match status" value="1"/>
</dbReference>
<dbReference type="Pfam" id="PF04542">
    <property type="entry name" value="Sigma70_r2"/>
    <property type="match status" value="1"/>
</dbReference>
<keyword evidence="4" id="KW-0238">DNA-binding</keyword>
<keyword evidence="2" id="KW-0805">Transcription regulation</keyword>
<dbReference type="NCBIfam" id="TIGR02983">
    <property type="entry name" value="SigE-fam_strep"/>
    <property type="match status" value="1"/>
</dbReference>
<dbReference type="InterPro" id="IPR036388">
    <property type="entry name" value="WH-like_DNA-bd_sf"/>
</dbReference>
<gene>
    <name evidence="8" type="ordered locus">Caci_5776</name>
</gene>
<dbReference type="InterPro" id="IPR013249">
    <property type="entry name" value="RNA_pol_sigma70_r4_t2"/>
</dbReference>
<evidence type="ECO:0000259" key="7">
    <source>
        <dbReference type="Pfam" id="PF08281"/>
    </source>
</evidence>
<dbReference type="AlphaFoldDB" id="C7QDL0"/>
<comment type="similarity">
    <text evidence="1">Belongs to the sigma-70 factor family. ECF subfamily.</text>
</comment>
<dbReference type="Gene3D" id="1.10.1740.10">
    <property type="match status" value="1"/>
</dbReference>
<keyword evidence="5" id="KW-0804">Transcription</keyword>
<name>C7QDL0_CATAD</name>
<feature type="domain" description="RNA polymerase sigma-70 region 2" evidence="6">
    <location>
        <begin position="30"/>
        <end position="90"/>
    </location>
</feature>
<dbReference type="InterPro" id="IPR039425">
    <property type="entry name" value="RNA_pol_sigma-70-like"/>
</dbReference>
<sequence>MTESSDTADPGALSASNADDFDVFMAERWPRLVRSAYLLTGNIHDAEDLAQAALVKVFSSWHRVRRADNVDAYVQRVLINCNSSRFRKRRVQENPVGDVPDGLYLVGDHADQVGERSRFMAALARLSPGQRAVIVLRFYEDLTEAQTAAAMGCTVGTVKSQTAKALARLRRHTNLIPVIPSGSGEGAA</sequence>
<dbReference type="InParanoid" id="C7QDL0"/>
<dbReference type="Proteomes" id="UP000000851">
    <property type="component" value="Chromosome"/>
</dbReference>
<dbReference type="Pfam" id="PF08281">
    <property type="entry name" value="Sigma70_r4_2"/>
    <property type="match status" value="1"/>
</dbReference>
<evidence type="ECO:0000259" key="6">
    <source>
        <dbReference type="Pfam" id="PF04542"/>
    </source>
</evidence>
<dbReference type="PANTHER" id="PTHR43133:SF50">
    <property type="entry name" value="ECF RNA POLYMERASE SIGMA FACTOR SIGM"/>
    <property type="match status" value="1"/>
</dbReference>
<dbReference type="InterPro" id="IPR013324">
    <property type="entry name" value="RNA_pol_sigma_r3/r4-like"/>
</dbReference>
<evidence type="ECO:0000313" key="8">
    <source>
        <dbReference type="EMBL" id="ACU74634.1"/>
    </source>
</evidence>
<dbReference type="HOGENOM" id="CLU_047691_15_4_11"/>